<organism evidence="7 8">
    <name type="scientific">Powellomyces hirtus</name>
    <dbReference type="NCBI Taxonomy" id="109895"/>
    <lineage>
        <taxon>Eukaryota</taxon>
        <taxon>Fungi</taxon>
        <taxon>Fungi incertae sedis</taxon>
        <taxon>Chytridiomycota</taxon>
        <taxon>Chytridiomycota incertae sedis</taxon>
        <taxon>Chytridiomycetes</taxon>
        <taxon>Spizellomycetales</taxon>
        <taxon>Powellomycetaceae</taxon>
        <taxon>Powellomyces</taxon>
    </lineage>
</organism>
<dbReference type="InterPro" id="IPR007848">
    <property type="entry name" value="Small_mtfrase_dom"/>
</dbReference>
<keyword evidence="4" id="KW-0949">S-adenosyl-L-methionine</keyword>
<dbReference type="PROSITE" id="PS00092">
    <property type="entry name" value="N6_MTASE"/>
    <property type="match status" value="1"/>
</dbReference>
<dbReference type="CDD" id="cd02440">
    <property type="entry name" value="AdoMet_MTases"/>
    <property type="match status" value="1"/>
</dbReference>
<dbReference type="GO" id="GO:0005739">
    <property type="term" value="C:mitochondrion"/>
    <property type="evidence" value="ECO:0007669"/>
    <property type="project" value="TreeGrafter"/>
</dbReference>
<dbReference type="GO" id="GO:0003676">
    <property type="term" value="F:nucleic acid binding"/>
    <property type="evidence" value="ECO:0007669"/>
    <property type="project" value="InterPro"/>
</dbReference>
<name>A0A507E4H7_9FUNG</name>
<dbReference type="InterPro" id="IPR029063">
    <property type="entry name" value="SAM-dependent_MTases_sf"/>
</dbReference>
<dbReference type="EC" id="2.1.1.297" evidence="1"/>
<dbReference type="Gene3D" id="1.10.8.10">
    <property type="entry name" value="DNA helicase RuvA subunit, C-terminal domain"/>
    <property type="match status" value="1"/>
</dbReference>
<protein>
    <recommendedName>
        <fullName evidence="1">peptide chain release factor N(5)-glutamine methyltransferase</fullName>
        <ecNumber evidence="1">2.1.1.297</ecNumber>
    </recommendedName>
</protein>
<dbReference type="InterPro" id="IPR002052">
    <property type="entry name" value="DNA_methylase_N6_adenine_CS"/>
</dbReference>
<dbReference type="SUPFAM" id="SSF53335">
    <property type="entry name" value="S-adenosyl-L-methionine-dependent methyltransferases"/>
    <property type="match status" value="1"/>
</dbReference>
<dbReference type="GO" id="GO:0102559">
    <property type="term" value="F:peptide chain release factor N(5)-glutamine methyltransferase activity"/>
    <property type="evidence" value="ECO:0007669"/>
    <property type="project" value="UniProtKB-EC"/>
</dbReference>
<dbReference type="EMBL" id="QEAQ01000030">
    <property type="protein sequence ID" value="TPX58989.1"/>
    <property type="molecule type" value="Genomic_DNA"/>
</dbReference>
<dbReference type="Gene3D" id="3.40.50.150">
    <property type="entry name" value="Vaccinia Virus protein VP39"/>
    <property type="match status" value="1"/>
</dbReference>
<evidence type="ECO:0000259" key="6">
    <source>
        <dbReference type="Pfam" id="PF05175"/>
    </source>
</evidence>
<dbReference type="PANTHER" id="PTHR18895">
    <property type="entry name" value="HEMK METHYLTRANSFERASE"/>
    <property type="match status" value="1"/>
</dbReference>
<reference evidence="7 8" key="1">
    <citation type="journal article" date="2019" name="Sci. Rep.">
        <title>Comparative genomics of chytrid fungi reveal insights into the obligate biotrophic and pathogenic lifestyle of Synchytrium endobioticum.</title>
        <authorList>
            <person name="van de Vossenberg B.T.L.H."/>
            <person name="Warris S."/>
            <person name="Nguyen H.D.T."/>
            <person name="van Gent-Pelzer M.P.E."/>
            <person name="Joly D.L."/>
            <person name="van de Geest H.C."/>
            <person name="Bonants P.J.M."/>
            <person name="Smith D.S."/>
            <person name="Levesque C.A."/>
            <person name="van der Lee T.A.J."/>
        </authorList>
    </citation>
    <scope>NUCLEOTIDE SEQUENCE [LARGE SCALE GENOMIC DNA]</scope>
    <source>
        <strain evidence="7 8">CBS 809.83</strain>
    </source>
</reference>
<evidence type="ECO:0000256" key="5">
    <source>
        <dbReference type="ARBA" id="ARBA00048391"/>
    </source>
</evidence>
<dbReference type="NCBIfam" id="TIGR00536">
    <property type="entry name" value="hemK_fam"/>
    <property type="match status" value="1"/>
</dbReference>
<dbReference type="STRING" id="109895.A0A507E4H7"/>
<comment type="caution">
    <text evidence="7">The sequence shown here is derived from an EMBL/GenBank/DDBJ whole genome shotgun (WGS) entry which is preliminary data.</text>
</comment>
<gene>
    <name evidence="7" type="ORF">PhCBS80983_g02768</name>
</gene>
<evidence type="ECO:0000256" key="3">
    <source>
        <dbReference type="ARBA" id="ARBA00022679"/>
    </source>
</evidence>
<dbReference type="PANTHER" id="PTHR18895:SF74">
    <property type="entry name" value="MTRF1L RELEASE FACTOR GLUTAMINE METHYLTRANSFERASE"/>
    <property type="match status" value="1"/>
</dbReference>
<sequence length="327" mass="36163">MLPACENDKAWASREVRWMLEGILERRNRPAHYFPRPSSSGMASRGYLPVSDMDPSVEDLCTKAEAARLESWVHKRSVEKMPLQYILGSQPFCGFELKVKPPTLIPRWETEEWTIRIAEILHPHLQARVASPASRSNPFRILDLCTGTGCVGIGLAYLLPDNSVHVTAGDIAKSAVNLARINTRRVGIPPSAIDVRWVDVWGDGVMQHLGAGPDGQPQFDLVVSNPPYVTPEEYANLDDNVRLWEDHGALVAEKNGTAFHERIAKCASKFLLRKDAHGGKCHGLPRIVLEIGESQGAAVAKFVEAAGFQNVQVWQDLAKADRCVVGY</sequence>
<keyword evidence="8" id="KW-1185">Reference proteome</keyword>
<dbReference type="InterPro" id="IPR004556">
    <property type="entry name" value="HemK-like"/>
</dbReference>
<evidence type="ECO:0000256" key="2">
    <source>
        <dbReference type="ARBA" id="ARBA00022603"/>
    </source>
</evidence>
<keyword evidence="3" id="KW-0808">Transferase</keyword>
<evidence type="ECO:0000313" key="8">
    <source>
        <dbReference type="Proteomes" id="UP000318582"/>
    </source>
</evidence>
<dbReference type="GO" id="GO:0032259">
    <property type="term" value="P:methylation"/>
    <property type="evidence" value="ECO:0007669"/>
    <property type="project" value="UniProtKB-KW"/>
</dbReference>
<evidence type="ECO:0000256" key="1">
    <source>
        <dbReference type="ARBA" id="ARBA00012771"/>
    </source>
</evidence>
<dbReference type="Pfam" id="PF05175">
    <property type="entry name" value="MTS"/>
    <property type="match status" value="1"/>
</dbReference>
<comment type="catalytic activity">
    <reaction evidence="5">
        <text>L-glutaminyl-[peptide chain release factor] + S-adenosyl-L-methionine = N(5)-methyl-L-glutaminyl-[peptide chain release factor] + S-adenosyl-L-homocysteine + H(+)</text>
        <dbReference type="Rhea" id="RHEA:42896"/>
        <dbReference type="Rhea" id="RHEA-COMP:10271"/>
        <dbReference type="Rhea" id="RHEA-COMP:10272"/>
        <dbReference type="ChEBI" id="CHEBI:15378"/>
        <dbReference type="ChEBI" id="CHEBI:30011"/>
        <dbReference type="ChEBI" id="CHEBI:57856"/>
        <dbReference type="ChEBI" id="CHEBI:59789"/>
        <dbReference type="ChEBI" id="CHEBI:61891"/>
        <dbReference type="EC" id="2.1.1.297"/>
    </reaction>
</comment>
<evidence type="ECO:0000313" key="7">
    <source>
        <dbReference type="EMBL" id="TPX58989.1"/>
    </source>
</evidence>
<feature type="domain" description="Methyltransferase small" evidence="6">
    <location>
        <begin position="140"/>
        <end position="232"/>
    </location>
</feature>
<keyword evidence="2" id="KW-0489">Methyltransferase</keyword>
<dbReference type="InterPro" id="IPR050320">
    <property type="entry name" value="N5-glutamine_MTase"/>
</dbReference>
<accession>A0A507E4H7</accession>
<evidence type="ECO:0000256" key="4">
    <source>
        <dbReference type="ARBA" id="ARBA00022691"/>
    </source>
</evidence>
<proteinExistence type="predicted"/>
<dbReference type="AlphaFoldDB" id="A0A507E4H7"/>
<dbReference type="Proteomes" id="UP000318582">
    <property type="component" value="Unassembled WGS sequence"/>
</dbReference>